<protein>
    <recommendedName>
        <fullName evidence="1">C2H2-type domain-containing protein</fullName>
    </recommendedName>
</protein>
<name>D3S365_FERPA</name>
<gene>
    <name evidence="2" type="ordered locus">Ferp_0524</name>
</gene>
<dbReference type="Proteomes" id="UP000002613">
    <property type="component" value="Chromosome"/>
</dbReference>
<reference evidence="2 3" key="2">
    <citation type="journal article" date="2011" name="Stand. Genomic Sci.">
        <title>Complete genome sequence of Ferroglobus placidus AEDII12DO.</title>
        <authorList>
            <person name="Anderson I."/>
            <person name="Risso C."/>
            <person name="Holmes D."/>
            <person name="Lucas S."/>
            <person name="Copeland A."/>
            <person name="Lapidus A."/>
            <person name="Cheng J.F."/>
            <person name="Bruce D."/>
            <person name="Goodwin L."/>
            <person name="Pitluck S."/>
            <person name="Saunders E."/>
            <person name="Brettin T."/>
            <person name="Detter J.C."/>
            <person name="Han C."/>
            <person name="Tapia R."/>
            <person name="Larimer F."/>
            <person name="Land M."/>
            <person name="Hauser L."/>
            <person name="Woyke T."/>
            <person name="Lovley D."/>
            <person name="Kyrpides N."/>
            <person name="Ivanova N."/>
        </authorList>
    </citation>
    <scope>NUCLEOTIDE SEQUENCE [LARGE SCALE GENOMIC DNA]</scope>
    <source>
        <strain evidence="3">DSM 10642 / AEDII12DO</strain>
    </source>
</reference>
<dbReference type="AlphaFoldDB" id="D3S365"/>
<dbReference type="KEGG" id="fpl:Ferp_0524"/>
<dbReference type="STRING" id="589924.Ferp_0524"/>
<dbReference type="InterPro" id="IPR013087">
    <property type="entry name" value="Znf_C2H2_type"/>
</dbReference>
<evidence type="ECO:0000313" key="3">
    <source>
        <dbReference type="Proteomes" id="UP000002613"/>
    </source>
</evidence>
<reference evidence="3" key="1">
    <citation type="submission" date="2010-02" db="EMBL/GenBank/DDBJ databases">
        <title>Complete sequence of Ferroglobus placidus DSM 10642.</title>
        <authorList>
            <consortium name="US DOE Joint Genome Institute"/>
            <person name="Lucas S."/>
            <person name="Copeland A."/>
            <person name="Lapidus A."/>
            <person name="Cheng J.-F."/>
            <person name="Bruce D."/>
            <person name="Goodwin L."/>
            <person name="Pitluck S."/>
            <person name="Saunders E."/>
            <person name="Brettin T."/>
            <person name="Detter J.C."/>
            <person name="Han C."/>
            <person name="Tapia R."/>
            <person name="Larimer F."/>
            <person name="Land M."/>
            <person name="Hauser L."/>
            <person name="Kyrpides N."/>
            <person name="Ivanova N."/>
            <person name="Holmes D."/>
            <person name="Lovley D."/>
            <person name="Kyrpides N."/>
            <person name="Anderson I.J."/>
            <person name="Woyke T."/>
        </authorList>
    </citation>
    <scope>NUCLEOTIDE SEQUENCE [LARGE SCALE GENOMIC DNA]</scope>
    <source>
        <strain evidence="3">DSM 10642 / AEDII12DO</strain>
    </source>
</reference>
<feature type="domain" description="C2H2-type" evidence="1">
    <location>
        <begin position="4"/>
        <end position="25"/>
    </location>
</feature>
<proteinExistence type="predicted"/>
<dbReference type="PaxDb" id="589924-Ferp_0524"/>
<dbReference type="RefSeq" id="WP_012965044.1">
    <property type="nucleotide sequence ID" value="NC_013849.1"/>
</dbReference>
<evidence type="ECO:0000313" key="2">
    <source>
        <dbReference type="EMBL" id="ADC64698.1"/>
    </source>
</evidence>
<dbReference type="HOGENOM" id="CLU_1656813_0_0_2"/>
<sequence>MVKCYVCWKRFGSNEEFFKHAVEEHGSIEEAIYEIEEIRGEPTEALNVPGFIEAEYDSEVLRVKKLRGVADNRYFIDVHDCHGRLHFGVVKDDWKKIGDGWFSVPGLLYRKDIEKELEKICWMVLEDRGGAINISGKYYLDDEHIGRILFLTGVCGLEG</sequence>
<dbReference type="GeneID" id="8778025"/>
<accession>D3S365</accession>
<evidence type="ECO:0000259" key="1">
    <source>
        <dbReference type="PROSITE" id="PS00028"/>
    </source>
</evidence>
<dbReference type="EMBL" id="CP001899">
    <property type="protein sequence ID" value="ADC64698.1"/>
    <property type="molecule type" value="Genomic_DNA"/>
</dbReference>
<organism evidence="2 3">
    <name type="scientific">Ferroglobus placidus (strain DSM 10642 / AEDII12DO)</name>
    <dbReference type="NCBI Taxonomy" id="589924"/>
    <lineage>
        <taxon>Archaea</taxon>
        <taxon>Methanobacteriati</taxon>
        <taxon>Methanobacteriota</taxon>
        <taxon>Archaeoglobi</taxon>
        <taxon>Archaeoglobales</taxon>
        <taxon>Archaeoglobaceae</taxon>
        <taxon>Ferroglobus</taxon>
    </lineage>
</organism>
<dbReference type="PROSITE" id="PS00028">
    <property type="entry name" value="ZINC_FINGER_C2H2_1"/>
    <property type="match status" value="1"/>
</dbReference>
<keyword evidence="3" id="KW-1185">Reference proteome</keyword>